<dbReference type="RefSeq" id="WP_311363469.1">
    <property type="nucleotide sequence ID" value="NZ_JAVRIC010000002.1"/>
</dbReference>
<proteinExistence type="predicted"/>
<organism evidence="1 2">
    <name type="scientific">Banduia mediterranea</name>
    <dbReference type="NCBI Taxonomy" id="3075609"/>
    <lineage>
        <taxon>Bacteria</taxon>
        <taxon>Pseudomonadati</taxon>
        <taxon>Pseudomonadota</taxon>
        <taxon>Gammaproteobacteria</taxon>
        <taxon>Nevskiales</taxon>
        <taxon>Algiphilaceae</taxon>
        <taxon>Banduia</taxon>
    </lineage>
</organism>
<evidence type="ECO:0000313" key="2">
    <source>
        <dbReference type="Proteomes" id="UP001254608"/>
    </source>
</evidence>
<dbReference type="InterPro" id="IPR011989">
    <property type="entry name" value="ARM-like"/>
</dbReference>
<keyword evidence="2" id="KW-1185">Reference proteome</keyword>
<dbReference type="Gene3D" id="1.25.10.10">
    <property type="entry name" value="Leucine-rich Repeat Variant"/>
    <property type="match status" value="1"/>
</dbReference>
<dbReference type="Proteomes" id="UP001254608">
    <property type="component" value="Unassembled WGS sequence"/>
</dbReference>
<evidence type="ECO:0000313" key="1">
    <source>
        <dbReference type="EMBL" id="MDT0496077.1"/>
    </source>
</evidence>
<dbReference type="SUPFAM" id="SSF48371">
    <property type="entry name" value="ARM repeat"/>
    <property type="match status" value="1"/>
</dbReference>
<dbReference type="Pfam" id="PF13646">
    <property type="entry name" value="HEAT_2"/>
    <property type="match status" value="1"/>
</dbReference>
<name>A0ABU2WG51_9GAMM</name>
<accession>A0ABU2WG51</accession>
<gene>
    <name evidence="1" type="ORF">RM530_01675</name>
</gene>
<protein>
    <submittedName>
        <fullName evidence="1">HEAT repeat domain-containing protein</fullName>
    </submittedName>
</protein>
<dbReference type="InterPro" id="IPR016024">
    <property type="entry name" value="ARM-type_fold"/>
</dbReference>
<reference evidence="1 2" key="1">
    <citation type="submission" date="2023-09" db="EMBL/GenBank/DDBJ databases">
        <authorList>
            <person name="Rey-Velasco X."/>
        </authorList>
    </citation>
    <scope>NUCLEOTIDE SEQUENCE [LARGE SCALE GENOMIC DNA]</scope>
    <source>
        <strain evidence="1 2">W345</strain>
    </source>
</reference>
<sequence>MTKGEHALAALVESAESVFRPEAPESFWDCRAAFQAFVDSSFLRDEINRQLIQQRARPDFVGSWFSREWVLHRERFLLSVSLHEEPQRYIHALPTLAFYALLSGESVDYDVYRLPDSYRNDVFDPSLHLEPVESRRLRCGEVLSIESDRFVYDFRFRQPTLLLKLVTPPIRTLEWLFSRDRLQAWQANDADLSFTQLRVAATVLGRFAHHSSIDPVEKLTKHPHHAVRWAAIQNLARLYRLAAIQALEAATHDRHPHVQSAARKALQAITDKKI</sequence>
<dbReference type="EMBL" id="JAVRIC010000002">
    <property type="protein sequence ID" value="MDT0496077.1"/>
    <property type="molecule type" value="Genomic_DNA"/>
</dbReference>
<comment type="caution">
    <text evidence="1">The sequence shown here is derived from an EMBL/GenBank/DDBJ whole genome shotgun (WGS) entry which is preliminary data.</text>
</comment>